<dbReference type="Pfam" id="PF14748">
    <property type="entry name" value="P5CR_dimer"/>
    <property type="match status" value="1"/>
</dbReference>
<keyword evidence="5" id="KW-0641">Proline biosynthesis</keyword>
<dbReference type="PANTHER" id="PTHR11645:SF63">
    <property type="entry name" value="PYRROLINE-5-CARBOXYLATE REDUCTASE"/>
    <property type="match status" value="1"/>
</dbReference>
<evidence type="ECO:0000256" key="3">
    <source>
        <dbReference type="ARBA" id="ARBA00012855"/>
    </source>
</evidence>
<evidence type="ECO:0000259" key="11">
    <source>
        <dbReference type="Pfam" id="PF14748"/>
    </source>
</evidence>
<dbReference type="STRING" id="62062.ENSHHUP00000089558"/>
<reference evidence="12" key="2">
    <citation type="submission" date="2025-08" db="UniProtKB">
        <authorList>
            <consortium name="Ensembl"/>
        </authorList>
    </citation>
    <scope>IDENTIFICATION</scope>
</reference>
<dbReference type="PROSITE" id="PS00521">
    <property type="entry name" value="P5CR"/>
    <property type="match status" value="1"/>
</dbReference>
<evidence type="ECO:0000313" key="12">
    <source>
        <dbReference type="Ensembl" id="ENSHHUP00000089558.1"/>
    </source>
</evidence>
<keyword evidence="6" id="KW-0521">NADP</keyword>
<evidence type="ECO:0000256" key="6">
    <source>
        <dbReference type="ARBA" id="ARBA00022857"/>
    </source>
</evidence>
<proteinExistence type="inferred from homology"/>
<evidence type="ECO:0000259" key="10">
    <source>
        <dbReference type="Pfam" id="PF03807"/>
    </source>
</evidence>
<dbReference type="InterPro" id="IPR028939">
    <property type="entry name" value="P5C_Rdtase_cat_N"/>
</dbReference>
<dbReference type="GeneTree" id="ENSGT00950000183044"/>
<comment type="similarity">
    <text evidence="2">Belongs to the pyrroline-5-carboxylate reductase family.</text>
</comment>
<dbReference type="GO" id="GO:0055129">
    <property type="term" value="P:L-proline biosynthetic process"/>
    <property type="evidence" value="ECO:0007669"/>
    <property type="project" value="UniProtKB-UniPathway"/>
</dbReference>
<evidence type="ECO:0000256" key="9">
    <source>
        <dbReference type="ARBA" id="ARBA00049875"/>
    </source>
</evidence>
<dbReference type="SUPFAM" id="SSF48179">
    <property type="entry name" value="6-phosphogluconate dehydrogenase C-terminal domain-like"/>
    <property type="match status" value="1"/>
</dbReference>
<dbReference type="Gene3D" id="1.10.3730.10">
    <property type="entry name" value="ProC C-terminal domain-like"/>
    <property type="match status" value="1"/>
</dbReference>
<keyword evidence="7" id="KW-0560">Oxidoreductase</keyword>
<dbReference type="Ensembl" id="ENSHHUT00000092336.1">
    <property type="protein sequence ID" value="ENSHHUP00000089558.1"/>
    <property type="gene ID" value="ENSHHUG00000051690.1"/>
</dbReference>
<reference evidence="13" key="1">
    <citation type="submission" date="2018-06" db="EMBL/GenBank/DDBJ databases">
        <title>Genome assembly of Danube salmon.</title>
        <authorList>
            <person name="Macqueen D.J."/>
            <person name="Gundappa M.K."/>
        </authorList>
    </citation>
    <scope>NUCLEOTIDE SEQUENCE [LARGE SCALE GENOMIC DNA]</scope>
</reference>
<name>A0A4W5RTW9_9TELE</name>
<evidence type="ECO:0000256" key="2">
    <source>
        <dbReference type="ARBA" id="ARBA00005525"/>
    </source>
</evidence>
<evidence type="ECO:0000256" key="7">
    <source>
        <dbReference type="ARBA" id="ARBA00023002"/>
    </source>
</evidence>
<dbReference type="InterPro" id="IPR053790">
    <property type="entry name" value="P5CR-like_CS"/>
</dbReference>
<feature type="domain" description="Pyrroline-5-carboxylate reductase dimerisation" evidence="11">
    <location>
        <begin position="206"/>
        <end position="310"/>
    </location>
</feature>
<keyword evidence="4" id="KW-0028">Amino-acid biosynthesis</keyword>
<organism evidence="12 13">
    <name type="scientific">Hucho hucho</name>
    <name type="common">huchen</name>
    <dbReference type="NCBI Taxonomy" id="62062"/>
    <lineage>
        <taxon>Eukaryota</taxon>
        <taxon>Metazoa</taxon>
        <taxon>Chordata</taxon>
        <taxon>Craniata</taxon>
        <taxon>Vertebrata</taxon>
        <taxon>Euteleostomi</taxon>
        <taxon>Actinopterygii</taxon>
        <taxon>Neopterygii</taxon>
        <taxon>Teleostei</taxon>
        <taxon>Protacanthopterygii</taxon>
        <taxon>Salmoniformes</taxon>
        <taxon>Salmonidae</taxon>
        <taxon>Salmoninae</taxon>
        <taxon>Hucho</taxon>
    </lineage>
</organism>
<dbReference type="Pfam" id="PF03807">
    <property type="entry name" value="F420_oxidored"/>
    <property type="match status" value="1"/>
</dbReference>
<feature type="domain" description="Pyrroline-5-carboxylate reductase catalytic N-terminal" evidence="10">
    <location>
        <begin position="3"/>
        <end position="98"/>
    </location>
</feature>
<dbReference type="FunFam" id="1.10.3730.10:FF:000003">
    <property type="entry name" value="Pyrroline-5-carboxylate reductase 1, mitochondrial"/>
    <property type="match status" value="1"/>
</dbReference>
<comment type="catalytic activity">
    <reaction evidence="8">
        <text>L-proline + NADP(+) = (S)-1-pyrroline-5-carboxylate + NADPH + 2 H(+)</text>
        <dbReference type="Rhea" id="RHEA:14109"/>
        <dbReference type="ChEBI" id="CHEBI:15378"/>
        <dbReference type="ChEBI" id="CHEBI:17388"/>
        <dbReference type="ChEBI" id="CHEBI:57783"/>
        <dbReference type="ChEBI" id="CHEBI:58349"/>
        <dbReference type="ChEBI" id="CHEBI:60039"/>
        <dbReference type="EC" id="1.5.1.2"/>
    </reaction>
    <physiologicalReaction direction="right-to-left" evidence="8">
        <dbReference type="Rhea" id="RHEA:14111"/>
    </physiologicalReaction>
</comment>
<dbReference type="HAMAP" id="MF_01925">
    <property type="entry name" value="P5C_reductase"/>
    <property type="match status" value="1"/>
</dbReference>
<evidence type="ECO:0000256" key="8">
    <source>
        <dbReference type="ARBA" id="ARBA00049867"/>
    </source>
</evidence>
<reference evidence="12" key="3">
    <citation type="submission" date="2025-09" db="UniProtKB">
        <authorList>
            <consortium name="Ensembl"/>
        </authorList>
    </citation>
    <scope>IDENTIFICATION</scope>
</reference>
<dbReference type="SUPFAM" id="SSF51735">
    <property type="entry name" value="NAD(P)-binding Rossmann-fold domains"/>
    <property type="match status" value="1"/>
</dbReference>
<dbReference type="InterPro" id="IPR000304">
    <property type="entry name" value="Pyrroline-COOH_reductase"/>
</dbReference>
<dbReference type="InterPro" id="IPR036291">
    <property type="entry name" value="NAD(P)-bd_dom_sf"/>
</dbReference>
<evidence type="ECO:0000256" key="5">
    <source>
        <dbReference type="ARBA" id="ARBA00022650"/>
    </source>
</evidence>
<dbReference type="Gene3D" id="3.40.50.720">
    <property type="entry name" value="NAD(P)-binding Rossmann-like Domain"/>
    <property type="match status" value="1"/>
</dbReference>
<dbReference type="PANTHER" id="PTHR11645">
    <property type="entry name" value="PYRROLINE-5-CARBOXYLATE REDUCTASE"/>
    <property type="match status" value="1"/>
</dbReference>
<accession>A0A4W5RTW9</accession>
<evidence type="ECO:0000313" key="13">
    <source>
        <dbReference type="Proteomes" id="UP000314982"/>
    </source>
</evidence>
<keyword evidence="13" id="KW-1185">Reference proteome</keyword>
<dbReference type="AlphaFoldDB" id="A0A4W5RTW9"/>
<dbReference type="InterPro" id="IPR008927">
    <property type="entry name" value="6-PGluconate_DH-like_C_sf"/>
</dbReference>
<protein>
    <recommendedName>
        <fullName evidence="3">pyrroline-5-carboxylate reductase</fullName>
        <ecNumber evidence="3">1.5.1.2</ecNumber>
    </recommendedName>
</protein>
<comment type="catalytic activity">
    <reaction evidence="9">
        <text>L-proline + NAD(+) = (S)-1-pyrroline-5-carboxylate + NADH + 2 H(+)</text>
        <dbReference type="Rhea" id="RHEA:14105"/>
        <dbReference type="ChEBI" id="CHEBI:15378"/>
        <dbReference type="ChEBI" id="CHEBI:17388"/>
        <dbReference type="ChEBI" id="CHEBI:57540"/>
        <dbReference type="ChEBI" id="CHEBI:57945"/>
        <dbReference type="ChEBI" id="CHEBI:60039"/>
        <dbReference type="EC" id="1.5.1.2"/>
    </reaction>
    <physiologicalReaction direction="right-to-left" evidence="9">
        <dbReference type="Rhea" id="RHEA:14107"/>
    </physiologicalReaction>
</comment>
<comment type="pathway">
    <text evidence="1">Amino-acid biosynthesis; L-proline biosynthesis; L-proline from L-glutamate 5-semialdehyde: step 1/1.</text>
</comment>
<dbReference type="InterPro" id="IPR029036">
    <property type="entry name" value="P5CR_dimer"/>
</dbReference>
<dbReference type="Proteomes" id="UP000314982">
    <property type="component" value="Unassembled WGS sequence"/>
</dbReference>
<sequence length="362" mass="38739">MSVGFIGAGQLAHALVKGFSAAGVIATQRITASSPDTDLPTVSGLRKMGVNLTTSNKEVVNKSDVLFLAVKPHIIPFVLDEIGPDIEDRHLIVSCAAGVTISSIEKICPSDCQMVKRDVSLQRTRLHCSRVQWRQALNHSSRRLALRMKLLQYRPFPKVMRCMTNTPVVVREGATVYATGTHAELEDGRLLEQLMASVGYCTEVEEDLIDAVTGLSGSGPAYAFTAVEALADGGVKMGLPRRLAIRLGAQALLGAAKMLLDSEQHPGQLKDNVCSPGGATIHALHVMESGGFRALLINAVEASCIRTRELQFLADQEKISPAAIKKTTLDKVLQQPGVGTGVGVRTGSGISLFNSSNPRHNK</sequence>
<evidence type="ECO:0000256" key="4">
    <source>
        <dbReference type="ARBA" id="ARBA00022605"/>
    </source>
</evidence>
<dbReference type="EC" id="1.5.1.2" evidence="3"/>
<dbReference type="UniPathway" id="UPA00098">
    <property type="reaction ID" value="UER00361"/>
</dbReference>
<dbReference type="GO" id="GO:0004735">
    <property type="term" value="F:pyrroline-5-carboxylate reductase activity"/>
    <property type="evidence" value="ECO:0007669"/>
    <property type="project" value="UniProtKB-EC"/>
</dbReference>
<evidence type="ECO:0000256" key="1">
    <source>
        <dbReference type="ARBA" id="ARBA00005205"/>
    </source>
</evidence>